<dbReference type="Proteomes" id="UP000717996">
    <property type="component" value="Unassembled WGS sequence"/>
</dbReference>
<dbReference type="AlphaFoldDB" id="A0A9P6XVX9"/>
<feature type="region of interest" description="Disordered" evidence="1">
    <location>
        <begin position="88"/>
        <end position="139"/>
    </location>
</feature>
<dbReference type="OrthoDB" id="2274493at2759"/>
<gene>
    <name evidence="2" type="ORF">G6F51_012675</name>
</gene>
<comment type="caution">
    <text evidence="2">The sequence shown here is derived from an EMBL/GenBank/DDBJ whole genome shotgun (WGS) entry which is preliminary data.</text>
</comment>
<evidence type="ECO:0000313" key="3">
    <source>
        <dbReference type="Proteomes" id="UP000717996"/>
    </source>
</evidence>
<protein>
    <submittedName>
        <fullName evidence="2">Uncharacterized protein</fullName>
    </submittedName>
</protein>
<dbReference type="EMBL" id="JAANIT010003937">
    <property type="protein sequence ID" value="KAG1533325.1"/>
    <property type="molecule type" value="Genomic_DNA"/>
</dbReference>
<feature type="compositionally biased region" description="Polar residues" evidence="1">
    <location>
        <begin position="93"/>
        <end position="110"/>
    </location>
</feature>
<proteinExistence type="predicted"/>
<name>A0A9P6XVX9_RHIOR</name>
<sequence>MSETLASCLATSHKRKRSSNHHVRFCTQPQMIIHTYSQSDYDRSGLLFDIQQNKRKKEIKDSFIFALSINFVQNDFMPPKDKARFMNKRPKLSINTSNLSGPLYFTNMTTHHPKEEEEEESPVDLETKENTRRNSLPLL</sequence>
<evidence type="ECO:0000256" key="1">
    <source>
        <dbReference type="SAM" id="MobiDB-lite"/>
    </source>
</evidence>
<accession>A0A9P6XVX9</accession>
<organism evidence="2 3">
    <name type="scientific">Rhizopus oryzae</name>
    <name type="common">Mucormycosis agent</name>
    <name type="synonym">Rhizopus arrhizus var. delemar</name>
    <dbReference type="NCBI Taxonomy" id="64495"/>
    <lineage>
        <taxon>Eukaryota</taxon>
        <taxon>Fungi</taxon>
        <taxon>Fungi incertae sedis</taxon>
        <taxon>Mucoromycota</taxon>
        <taxon>Mucoromycotina</taxon>
        <taxon>Mucoromycetes</taxon>
        <taxon>Mucorales</taxon>
        <taxon>Mucorineae</taxon>
        <taxon>Rhizopodaceae</taxon>
        <taxon>Rhizopus</taxon>
    </lineage>
</organism>
<evidence type="ECO:0000313" key="2">
    <source>
        <dbReference type="EMBL" id="KAG1533325.1"/>
    </source>
</evidence>
<dbReference type="OMA" id="LQGPLYF"/>
<reference evidence="2" key="1">
    <citation type="journal article" date="2020" name="Microb. Genom.">
        <title>Genetic diversity of clinical and environmental Mucorales isolates obtained from an investigation of mucormycosis cases among solid organ transplant recipients.</title>
        <authorList>
            <person name="Nguyen M.H."/>
            <person name="Kaul D."/>
            <person name="Muto C."/>
            <person name="Cheng S.J."/>
            <person name="Richter R.A."/>
            <person name="Bruno V.M."/>
            <person name="Liu G."/>
            <person name="Beyhan S."/>
            <person name="Sundermann A.J."/>
            <person name="Mounaud S."/>
            <person name="Pasculle A.W."/>
            <person name="Nierman W.C."/>
            <person name="Driscoll E."/>
            <person name="Cumbie R."/>
            <person name="Clancy C.J."/>
            <person name="Dupont C.L."/>
        </authorList>
    </citation>
    <scope>NUCLEOTIDE SEQUENCE</scope>
    <source>
        <strain evidence="2">GL16</strain>
    </source>
</reference>